<dbReference type="RefSeq" id="WP_089138983.1">
    <property type="nucleotide sequence ID" value="NZ_AP018686.1"/>
</dbReference>
<dbReference type="EMBL" id="JBIHSN010000003">
    <property type="protein sequence ID" value="MFH0266633.1"/>
    <property type="molecule type" value="Genomic_DNA"/>
</dbReference>
<gene>
    <name evidence="1" type="ORF">ACGRQ9_14395</name>
</gene>
<protein>
    <recommendedName>
        <fullName evidence="3">C factor cell-cell signaling protein</fullName>
    </recommendedName>
</protein>
<dbReference type="Proteomes" id="UP001607151">
    <property type="component" value="Unassembled WGS sequence"/>
</dbReference>
<reference evidence="1 2" key="1">
    <citation type="submission" date="2024-10" db="EMBL/GenBank/DDBJ databases">
        <authorList>
            <person name="Yibar A."/>
            <person name="Saticioglu I.B."/>
            <person name="Duman M."/>
            <person name="Ajmi N."/>
            <person name="Gurler F."/>
            <person name="Ay H."/>
            <person name="Onuk E."/>
            <person name="Guler S."/>
            <person name="Romalde J.L."/>
        </authorList>
    </citation>
    <scope>NUCLEOTIDE SEQUENCE [LARGE SCALE GENOMIC DNA]</scope>
    <source>
        <strain evidence="1 2">14-MA-B</strain>
    </source>
</reference>
<comment type="caution">
    <text evidence="1">The sequence shown here is derived from an EMBL/GenBank/DDBJ whole genome shotgun (WGS) entry which is preliminary data.</text>
</comment>
<proteinExistence type="predicted"/>
<evidence type="ECO:0000313" key="2">
    <source>
        <dbReference type="Proteomes" id="UP001607151"/>
    </source>
</evidence>
<organism evidence="1 2">
    <name type="scientific">Vibrio rumoiensis</name>
    <dbReference type="NCBI Taxonomy" id="76258"/>
    <lineage>
        <taxon>Bacteria</taxon>
        <taxon>Pseudomonadati</taxon>
        <taxon>Pseudomonadota</taxon>
        <taxon>Gammaproteobacteria</taxon>
        <taxon>Vibrionales</taxon>
        <taxon>Vibrionaceae</taxon>
        <taxon>Vibrio</taxon>
    </lineage>
</organism>
<keyword evidence="2" id="KW-1185">Reference proteome</keyword>
<accession>A0ABW7IYC0</accession>
<name>A0ABW7IYC0_9VIBR</name>
<evidence type="ECO:0008006" key="3">
    <source>
        <dbReference type="Google" id="ProtNLM"/>
    </source>
</evidence>
<sequence>MKVLIEYNETGLYRDNSWATPSIRTKGQLQAVEPALAATLIKTHKASLHKNESGEIIIQR</sequence>
<evidence type="ECO:0000313" key="1">
    <source>
        <dbReference type="EMBL" id="MFH0266633.1"/>
    </source>
</evidence>